<evidence type="ECO:0000256" key="5">
    <source>
        <dbReference type="SAM" id="Coils"/>
    </source>
</evidence>
<gene>
    <name evidence="8" type="ORF">URODEC1_LOCUS79526</name>
</gene>
<accession>A0ABC9CXV8</accession>
<dbReference type="AlphaFoldDB" id="A0ABC9CXV8"/>
<evidence type="ECO:0000256" key="4">
    <source>
        <dbReference type="PROSITE-ProRule" id="PRU00175"/>
    </source>
</evidence>
<dbReference type="InterPro" id="IPR001841">
    <property type="entry name" value="Znf_RING"/>
</dbReference>
<dbReference type="InterPro" id="IPR013083">
    <property type="entry name" value="Znf_RING/FYVE/PHD"/>
</dbReference>
<keyword evidence="3" id="KW-0862">Zinc</keyword>
<keyword evidence="9" id="KW-1185">Reference proteome</keyword>
<feature type="coiled-coil region" evidence="5">
    <location>
        <begin position="242"/>
        <end position="276"/>
    </location>
</feature>
<keyword evidence="6" id="KW-0812">Transmembrane</keyword>
<keyword evidence="1" id="KW-0479">Metal-binding</keyword>
<evidence type="ECO:0000259" key="7">
    <source>
        <dbReference type="PROSITE" id="PS50089"/>
    </source>
</evidence>
<feature type="domain" description="RING-type" evidence="7">
    <location>
        <begin position="352"/>
        <end position="386"/>
    </location>
</feature>
<dbReference type="EMBL" id="OZ075140">
    <property type="protein sequence ID" value="CAL5027705.1"/>
    <property type="molecule type" value="Genomic_DNA"/>
</dbReference>
<keyword evidence="6" id="KW-1133">Transmembrane helix</keyword>
<dbReference type="Proteomes" id="UP001497457">
    <property type="component" value="Chromosome 30rd"/>
</dbReference>
<proteinExistence type="predicted"/>
<name>A0ABC9CXV8_9POAL</name>
<evidence type="ECO:0000256" key="2">
    <source>
        <dbReference type="ARBA" id="ARBA00022771"/>
    </source>
</evidence>
<keyword evidence="2 4" id="KW-0863">Zinc-finger</keyword>
<evidence type="ECO:0000313" key="8">
    <source>
        <dbReference type="EMBL" id="CAL5027705.1"/>
    </source>
</evidence>
<evidence type="ECO:0000256" key="1">
    <source>
        <dbReference type="ARBA" id="ARBA00022723"/>
    </source>
</evidence>
<dbReference type="Gene3D" id="3.30.40.10">
    <property type="entry name" value="Zinc/RING finger domain, C3HC4 (zinc finger)"/>
    <property type="match status" value="1"/>
</dbReference>
<reference evidence="8" key="1">
    <citation type="submission" date="2024-10" db="EMBL/GenBank/DDBJ databases">
        <authorList>
            <person name="Ryan C."/>
        </authorList>
    </citation>
    <scope>NUCLEOTIDE SEQUENCE [LARGE SCALE GENOMIC DNA]</scope>
</reference>
<evidence type="ECO:0000256" key="3">
    <source>
        <dbReference type="ARBA" id="ARBA00022833"/>
    </source>
</evidence>
<dbReference type="PANTHER" id="PTHR42647">
    <property type="entry name" value="SBP (S-RIBONUCLEASE BINDING PROTEIN) FAMILY PROTEIN"/>
    <property type="match status" value="1"/>
</dbReference>
<organism evidence="8 9">
    <name type="scientific">Urochloa decumbens</name>
    <dbReference type="NCBI Taxonomy" id="240449"/>
    <lineage>
        <taxon>Eukaryota</taxon>
        <taxon>Viridiplantae</taxon>
        <taxon>Streptophyta</taxon>
        <taxon>Embryophyta</taxon>
        <taxon>Tracheophyta</taxon>
        <taxon>Spermatophyta</taxon>
        <taxon>Magnoliopsida</taxon>
        <taxon>Liliopsida</taxon>
        <taxon>Poales</taxon>
        <taxon>Poaceae</taxon>
        <taxon>PACMAD clade</taxon>
        <taxon>Panicoideae</taxon>
        <taxon>Panicodae</taxon>
        <taxon>Paniceae</taxon>
        <taxon>Melinidinae</taxon>
        <taxon>Urochloa</taxon>
    </lineage>
</organism>
<dbReference type="PROSITE" id="PS50089">
    <property type="entry name" value="ZF_RING_2"/>
    <property type="match status" value="1"/>
</dbReference>
<sequence length="399" mass="41354">MSQINHFHRASLILSPSTPCLRLRRVFANPPTPKSWSRLPNRGPVAVYITAPCLHRTSTSVIILFLSSLASSCAALAFGMAVQARHHLSYDFPQACGSLFFVDEYAGCAPTAVPAGIGDTTVLSDLPGSELTGNYGFAPRKRARVADHPVTIPPVAAAATHGLAPLPATTVAGDAQQSRAACSGAVSTSGRAVHGGGATLLHPLYGLGCEIDALITLESERMRAGLEEARRRHAGALLAASCRAASWRLRAAEAELERALRRNAELEEKARQVAAECEAWMGAARSHDAVAAGLRATLDQLLLRQPPPAGRVTADDAAGAGGGEAEAEAEDARSCCFEAAPPPVVNAAGAACRACGGGEARVLLLPCRHLCLCRACEPGVDACPVCAAAKNASLLVLVS</sequence>
<evidence type="ECO:0000256" key="6">
    <source>
        <dbReference type="SAM" id="Phobius"/>
    </source>
</evidence>
<dbReference type="PANTHER" id="PTHR42647:SF72">
    <property type="entry name" value="EF-HAND CALCIUM-BINDING DOMAIN-CONTAINING PROTEIN 4A"/>
    <property type="match status" value="1"/>
</dbReference>
<feature type="transmembrane region" description="Helical" evidence="6">
    <location>
        <begin position="61"/>
        <end position="82"/>
    </location>
</feature>
<dbReference type="Pfam" id="PF13920">
    <property type="entry name" value="zf-C3HC4_3"/>
    <property type="match status" value="1"/>
</dbReference>
<keyword evidence="5" id="KW-0175">Coiled coil</keyword>
<keyword evidence="6" id="KW-0472">Membrane</keyword>
<evidence type="ECO:0000313" key="9">
    <source>
        <dbReference type="Proteomes" id="UP001497457"/>
    </source>
</evidence>
<dbReference type="GO" id="GO:0008270">
    <property type="term" value="F:zinc ion binding"/>
    <property type="evidence" value="ECO:0007669"/>
    <property type="project" value="UniProtKB-KW"/>
</dbReference>
<protein>
    <recommendedName>
        <fullName evidence="7">RING-type domain-containing protein</fullName>
    </recommendedName>
</protein>